<dbReference type="PANTHER" id="PTHR43007">
    <property type="entry name" value="2-PHOSPHO-L-LACTATE TRANSFERASE"/>
    <property type="match status" value="1"/>
</dbReference>
<keyword evidence="1 3" id="KW-0808">Transferase</keyword>
<dbReference type="Gene3D" id="3.40.50.10680">
    <property type="entry name" value="CofD-like domains"/>
    <property type="match status" value="1"/>
</dbReference>
<gene>
    <name evidence="3" type="ORF">MGWOODY_XGa926</name>
</gene>
<dbReference type="GO" id="GO:0000287">
    <property type="term" value="F:magnesium ion binding"/>
    <property type="evidence" value="ECO:0007669"/>
    <property type="project" value="InterPro"/>
</dbReference>
<dbReference type="EMBL" id="CZRL01000104">
    <property type="protein sequence ID" value="CUS54707.1"/>
    <property type="molecule type" value="Genomic_DNA"/>
</dbReference>
<dbReference type="InterPro" id="IPR002882">
    <property type="entry name" value="CofD"/>
</dbReference>
<reference evidence="3" key="1">
    <citation type="submission" date="2015-10" db="EMBL/GenBank/DDBJ databases">
        <authorList>
            <person name="Gilbert D.G."/>
        </authorList>
    </citation>
    <scope>NUCLEOTIDE SEQUENCE</scope>
</reference>
<evidence type="ECO:0000256" key="1">
    <source>
        <dbReference type="ARBA" id="ARBA00022679"/>
    </source>
</evidence>
<dbReference type="SUPFAM" id="SSF142338">
    <property type="entry name" value="CofD-like"/>
    <property type="match status" value="1"/>
</dbReference>
<evidence type="ECO:0000313" key="3">
    <source>
        <dbReference type="EMBL" id="CUS54707.1"/>
    </source>
</evidence>
<accession>A0A160TW70</accession>
<organism evidence="3">
    <name type="scientific">hydrothermal vent metagenome</name>
    <dbReference type="NCBI Taxonomy" id="652676"/>
    <lineage>
        <taxon>unclassified sequences</taxon>
        <taxon>metagenomes</taxon>
        <taxon>ecological metagenomes</taxon>
    </lineage>
</organism>
<keyword evidence="2" id="KW-0460">Magnesium</keyword>
<dbReference type="InterPro" id="IPR010115">
    <property type="entry name" value="FbiA/CofD"/>
</dbReference>
<sequence length="324" mass="35017">MNSVDAAIADCRYAIFSGGVGGAKLALGLYLEQSSEELLVIGNVGDDFSHWGLQISPDLDTLMYTLAGVADPDQGWGRAQESWTVLDTLSDLGGIDWFRLGDRDLAVHLERSARLGKGETLSAVTRHLCRAFGVTATLVPPTDDEVRTMVDTTDRTLSFQEYFVRERCEPAVTGLRYQGASQATLLPEIGRLLAGDRLEAVILSPSNPYLSLDPILEIADLRHRLAASPAPVVAVSPLIQSHAFKGPTAKIMMELGFAVSTLTVAQHYADILDGIVIDPADRELSGAIADLGIKVRITDTNMVNEHDKRRLAAEVISFSETIAT</sequence>
<proteinExistence type="inferred from homology"/>
<name>A0A160TW70_9ZZZZ</name>
<dbReference type="PANTHER" id="PTHR43007:SF1">
    <property type="entry name" value="2-PHOSPHO-L-LACTATE TRANSFERASE"/>
    <property type="match status" value="1"/>
</dbReference>
<dbReference type="NCBIfam" id="TIGR01819">
    <property type="entry name" value="F420_cofD"/>
    <property type="match status" value="1"/>
</dbReference>
<protein>
    <submittedName>
        <fullName evidence="3">Lactyl (2) diphospho-(5')guanosine:7,8-didemethyl-8-hydroxy-5-deazariboflavin 2-phospho-L-lactate transferase</fullName>
    </submittedName>
</protein>
<dbReference type="GO" id="GO:0043743">
    <property type="term" value="F:LPPG:FO 2-phospho-L-lactate transferase activity"/>
    <property type="evidence" value="ECO:0007669"/>
    <property type="project" value="InterPro"/>
</dbReference>
<dbReference type="Gene3D" id="1.10.8.240">
    <property type="entry name" value="CofD-like domain"/>
    <property type="match status" value="1"/>
</dbReference>
<evidence type="ECO:0000256" key="2">
    <source>
        <dbReference type="ARBA" id="ARBA00022842"/>
    </source>
</evidence>
<dbReference type="InterPro" id="IPR038136">
    <property type="entry name" value="CofD-like_dom_sf"/>
</dbReference>
<dbReference type="Pfam" id="PF01933">
    <property type="entry name" value="CofD"/>
    <property type="match status" value="1"/>
</dbReference>
<dbReference type="AlphaFoldDB" id="A0A160TW70"/>
<dbReference type="CDD" id="cd07186">
    <property type="entry name" value="CofD_like"/>
    <property type="match status" value="1"/>
</dbReference>
<dbReference type="HAMAP" id="MF_01257">
    <property type="entry name" value="CofD"/>
    <property type="match status" value="1"/>
</dbReference>